<gene>
    <name evidence="2" type="ORF">PFY12_05445</name>
</gene>
<dbReference type="InterPro" id="IPR048020">
    <property type="entry name" value="Transpos_IS3"/>
</dbReference>
<dbReference type="EMBL" id="CP115859">
    <property type="protein sequence ID" value="WBV61566.1"/>
    <property type="molecule type" value="Genomic_DNA"/>
</dbReference>
<keyword evidence="3" id="KW-1185">Reference proteome</keyword>
<reference evidence="2 3" key="1">
    <citation type="submission" date="2023-01" db="EMBL/GenBank/DDBJ databases">
        <title>Complete genome of Chryseobacterium camelliae VAN22-5A.</title>
        <authorList>
            <person name="Zong G."/>
            <person name="Cao G."/>
        </authorList>
    </citation>
    <scope>NUCLEOTIDE SEQUENCE [LARGE SCALE GENOMIC DNA]</scope>
    <source>
        <strain evidence="2 3">VAN22-5A</strain>
    </source>
</reference>
<protein>
    <submittedName>
        <fullName evidence="2">IS3 family transposase</fullName>
    </submittedName>
</protein>
<proteinExistence type="predicted"/>
<dbReference type="SUPFAM" id="SSF53098">
    <property type="entry name" value="Ribonuclease H-like"/>
    <property type="match status" value="1"/>
</dbReference>
<dbReference type="Gene3D" id="3.30.420.10">
    <property type="entry name" value="Ribonuclease H-like superfamily/Ribonuclease H"/>
    <property type="match status" value="1"/>
</dbReference>
<dbReference type="PROSITE" id="PS50994">
    <property type="entry name" value="INTEGRASE"/>
    <property type="match status" value="1"/>
</dbReference>
<dbReference type="RefSeq" id="WP_271149845.1">
    <property type="nucleotide sequence ID" value="NZ_CP115859.1"/>
</dbReference>
<dbReference type="InterPro" id="IPR001584">
    <property type="entry name" value="Integrase_cat-core"/>
</dbReference>
<evidence type="ECO:0000259" key="1">
    <source>
        <dbReference type="PROSITE" id="PS50994"/>
    </source>
</evidence>
<dbReference type="InterPro" id="IPR025948">
    <property type="entry name" value="HTH-like_dom"/>
</dbReference>
<dbReference type="NCBIfam" id="NF033516">
    <property type="entry name" value="transpos_IS3"/>
    <property type="match status" value="1"/>
</dbReference>
<name>A0ABY7QRC7_9FLAO</name>
<dbReference type="InterPro" id="IPR036397">
    <property type="entry name" value="RNaseH_sf"/>
</dbReference>
<evidence type="ECO:0000313" key="3">
    <source>
        <dbReference type="Proteomes" id="UP001210978"/>
    </source>
</evidence>
<sequence>MVKPSVQREIVNFICEKYHLSERRSCLTIGISRRSYRYRSIKNDDELIEVLTQLSQDHLGYGFWKLYHKLRDLGYTWNHKRVHRVYVALNISIRRRVRKRLPTRAKENISIPLEPDQCWSMDFMSDSLYDGRRFRILNIADDYNRELLSMEIDTSICSARVVRVLNNLKQQGRKPKRIRVDNGPEFISKNLQLWAQENKIEIHYIQPGKPTQNSLIERLNKSCRNELLNMYVFKSLQDAEEKANQWWIEYNYNRPHEALGNISPKKYKQKMKEESII</sequence>
<dbReference type="PANTHER" id="PTHR47515:SF2">
    <property type="entry name" value="INTEGRASE CORE DOMAIN PROTEIN"/>
    <property type="match status" value="1"/>
</dbReference>
<organism evidence="2 3">
    <name type="scientific">Chryseobacterium camelliae</name>
    <dbReference type="NCBI Taxonomy" id="1265445"/>
    <lineage>
        <taxon>Bacteria</taxon>
        <taxon>Pseudomonadati</taxon>
        <taxon>Bacteroidota</taxon>
        <taxon>Flavobacteriia</taxon>
        <taxon>Flavobacteriales</taxon>
        <taxon>Weeksellaceae</taxon>
        <taxon>Chryseobacterium group</taxon>
        <taxon>Chryseobacterium</taxon>
    </lineage>
</organism>
<dbReference type="Pfam" id="PF13683">
    <property type="entry name" value="rve_3"/>
    <property type="match status" value="1"/>
</dbReference>
<accession>A0ABY7QRC7</accession>
<evidence type="ECO:0000313" key="2">
    <source>
        <dbReference type="EMBL" id="WBV61566.1"/>
    </source>
</evidence>
<dbReference type="InterPro" id="IPR012337">
    <property type="entry name" value="RNaseH-like_sf"/>
</dbReference>
<dbReference type="Pfam" id="PF13276">
    <property type="entry name" value="HTH_21"/>
    <property type="match status" value="1"/>
</dbReference>
<dbReference type="PANTHER" id="PTHR47515">
    <property type="entry name" value="LOW CALCIUM RESPONSE LOCUS PROTEIN T"/>
    <property type="match status" value="1"/>
</dbReference>
<dbReference type="Proteomes" id="UP001210978">
    <property type="component" value="Chromosome"/>
</dbReference>
<feature type="domain" description="Integrase catalytic" evidence="1">
    <location>
        <begin position="111"/>
        <end position="272"/>
    </location>
</feature>